<dbReference type="PROSITE" id="PS50106">
    <property type="entry name" value="PDZ"/>
    <property type="match status" value="1"/>
</dbReference>
<dbReference type="SMART" id="SM00454">
    <property type="entry name" value="SAM"/>
    <property type="match status" value="1"/>
</dbReference>
<dbReference type="Pfam" id="PF10534">
    <property type="entry name" value="CRIC_ras_sig"/>
    <property type="match status" value="1"/>
</dbReference>
<protein>
    <submittedName>
        <fullName evidence="8">Connector enhancer of kinase suppressor of ras 3-like isoform X1</fullName>
    </submittedName>
</protein>
<dbReference type="SMART" id="SM00233">
    <property type="entry name" value="PH"/>
    <property type="match status" value="1"/>
</dbReference>
<feature type="domain" description="PDZ" evidence="6">
    <location>
        <begin position="211"/>
        <end position="293"/>
    </location>
</feature>
<keyword evidence="8" id="KW-0808">Transferase</keyword>
<dbReference type="PANTHER" id="PTHR12844:SF17">
    <property type="entry name" value="CONNECTOR ENHANCER OF KINASE SUPPRESSOR OF RAS 3"/>
    <property type="match status" value="1"/>
</dbReference>
<proteinExistence type="inferred from homology"/>
<dbReference type="SMART" id="SM00228">
    <property type="entry name" value="PDZ"/>
    <property type="match status" value="1"/>
</dbReference>
<comment type="similarity">
    <text evidence="1">Belongs to the CNKSR family.</text>
</comment>
<dbReference type="InterPro" id="IPR010599">
    <property type="entry name" value="CNK2/3_dom"/>
</dbReference>
<dbReference type="FunFam" id="2.30.42.10:FF:000060">
    <property type="entry name" value="Connector enhancer of kinase suppressor of Ras 2"/>
    <property type="match status" value="1"/>
</dbReference>
<dbReference type="PANTHER" id="PTHR12844">
    <property type="entry name" value="CONNECTOR ENCHANCER OF KINASE SUPPRESSOR OF RAS"/>
    <property type="match status" value="1"/>
</dbReference>
<gene>
    <name evidence="8" type="ORF">AOXY_G6928</name>
</gene>
<evidence type="ECO:0000259" key="4">
    <source>
        <dbReference type="PROSITE" id="PS50003"/>
    </source>
</evidence>
<dbReference type="InterPro" id="IPR013761">
    <property type="entry name" value="SAM/pointed_sf"/>
</dbReference>
<comment type="caution">
    <text evidence="8">The sequence shown here is derived from an EMBL/GenBank/DDBJ whole genome shotgun (WGS) entry which is preliminary data.</text>
</comment>
<keyword evidence="9" id="KW-1185">Reference proteome</keyword>
<dbReference type="InterPro" id="IPR011993">
    <property type="entry name" value="PH-like_dom_sf"/>
</dbReference>
<dbReference type="InterPro" id="IPR017874">
    <property type="entry name" value="CRIC_domain"/>
</dbReference>
<dbReference type="SUPFAM" id="SSF47769">
    <property type="entry name" value="SAM/Pointed domain"/>
    <property type="match status" value="1"/>
</dbReference>
<evidence type="ECO:0000313" key="9">
    <source>
        <dbReference type="Proteomes" id="UP001230051"/>
    </source>
</evidence>
<dbReference type="FunFam" id="1.10.150.50:FF:000019">
    <property type="entry name" value="Connector enhancer of kinase suppressor of Ras 2"/>
    <property type="match status" value="1"/>
</dbReference>
<feature type="compositionally biased region" description="Polar residues" evidence="3">
    <location>
        <begin position="993"/>
        <end position="1002"/>
    </location>
</feature>
<feature type="domain" description="SAM" evidence="5">
    <location>
        <begin position="7"/>
        <end position="72"/>
    </location>
</feature>
<dbReference type="EMBL" id="JAGXEW010000006">
    <property type="protein sequence ID" value="KAK1170148.1"/>
    <property type="molecule type" value="Genomic_DNA"/>
</dbReference>
<feature type="compositionally biased region" description="Pro residues" evidence="3">
    <location>
        <begin position="757"/>
        <end position="770"/>
    </location>
</feature>
<dbReference type="SUPFAM" id="SSF50156">
    <property type="entry name" value="PDZ domain-like"/>
    <property type="match status" value="1"/>
</dbReference>
<feature type="domain" description="CRIC" evidence="7">
    <location>
        <begin position="80"/>
        <end position="174"/>
    </location>
</feature>
<evidence type="ECO:0000313" key="8">
    <source>
        <dbReference type="EMBL" id="KAK1170148.1"/>
    </source>
</evidence>
<dbReference type="PROSITE" id="PS50105">
    <property type="entry name" value="SAM_DOMAIN"/>
    <property type="match status" value="1"/>
</dbReference>
<dbReference type="InterPro" id="IPR049628">
    <property type="entry name" value="CNK1-3_SAM"/>
</dbReference>
<feature type="region of interest" description="Disordered" evidence="3">
    <location>
        <begin position="983"/>
        <end position="1126"/>
    </location>
</feature>
<keyword evidence="2" id="KW-0597">Phosphoprotein</keyword>
<dbReference type="InterPro" id="IPR051566">
    <property type="entry name" value="CNKSR"/>
</dbReference>
<dbReference type="CDD" id="cd09511">
    <property type="entry name" value="SAM_CNK1_2_3-suppressor"/>
    <property type="match status" value="1"/>
</dbReference>
<dbReference type="Pfam" id="PF06663">
    <property type="entry name" value="CNK2_3_dom"/>
    <property type="match status" value="1"/>
</dbReference>
<organism evidence="8 9">
    <name type="scientific">Acipenser oxyrinchus oxyrinchus</name>
    <dbReference type="NCBI Taxonomy" id="40147"/>
    <lineage>
        <taxon>Eukaryota</taxon>
        <taxon>Metazoa</taxon>
        <taxon>Chordata</taxon>
        <taxon>Craniata</taxon>
        <taxon>Vertebrata</taxon>
        <taxon>Euteleostomi</taxon>
        <taxon>Actinopterygii</taxon>
        <taxon>Chondrostei</taxon>
        <taxon>Acipenseriformes</taxon>
        <taxon>Acipenseridae</taxon>
        <taxon>Acipenser</taxon>
    </lineage>
</organism>
<evidence type="ECO:0000256" key="1">
    <source>
        <dbReference type="ARBA" id="ARBA00009498"/>
    </source>
</evidence>
<dbReference type="Gene3D" id="1.10.150.50">
    <property type="entry name" value="Transcription Factor, Ets-1"/>
    <property type="match status" value="1"/>
</dbReference>
<evidence type="ECO:0000256" key="3">
    <source>
        <dbReference type="SAM" id="MobiDB-lite"/>
    </source>
</evidence>
<feature type="compositionally biased region" description="Low complexity" evidence="3">
    <location>
        <begin position="771"/>
        <end position="783"/>
    </location>
</feature>
<feature type="region of interest" description="Disordered" evidence="3">
    <location>
        <begin position="722"/>
        <end position="791"/>
    </location>
</feature>
<dbReference type="InterPro" id="IPR001478">
    <property type="entry name" value="PDZ"/>
</dbReference>
<evidence type="ECO:0000259" key="5">
    <source>
        <dbReference type="PROSITE" id="PS50105"/>
    </source>
</evidence>
<dbReference type="Gene3D" id="2.30.29.30">
    <property type="entry name" value="Pleckstrin-homology domain (PH domain)/Phosphotyrosine-binding domain (PTB)"/>
    <property type="match status" value="1"/>
</dbReference>
<feature type="domain" description="PH" evidence="4">
    <location>
        <begin position="615"/>
        <end position="714"/>
    </location>
</feature>
<feature type="region of interest" description="Disordered" evidence="3">
    <location>
        <begin position="824"/>
        <end position="845"/>
    </location>
</feature>
<keyword evidence="8" id="KW-0418">Kinase</keyword>
<evidence type="ECO:0000259" key="6">
    <source>
        <dbReference type="PROSITE" id="PS50106"/>
    </source>
</evidence>
<dbReference type="InterPro" id="IPR001660">
    <property type="entry name" value="SAM"/>
</dbReference>
<name>A0AAD8G9B5_ACIOX</name>
<dbReference type="GO" id="GO:0016301">
    <property type="term" value="F:kinase activity"/>
    <property type="evidence" value="ECO:0007669"/>
    <property type="project" value="UniProtKB-KW"/>
</dbReference>
<dbReference type="SUPFAM" id="SSF50729">
    <property type="entry name" value="PH domain-like"/>
    <property type="match status" value="1"/>
</dbReference>
<dbReference type="GO" id="GO:0005737">
    <property type="term" value="C:cytoplasm"/>
    <property type="evidence" value="ECO:0007669"/>
    <property type="project" value="InterPro"/>
</dbReference>
<accession>A0AAD8G9B5</accession>
<dbReference type="InterPro" id="IPR036034">
    <property type="entry name" value="PDZ_sf"/>
</dbReference>
<dbReference type="AlphaFoldDB" id="A0AAD8G9B5"/>
<dbReference type="PROSITE" id="PS51290">
    <property type="entry name" value="CRIC"/>
    <property type="match status" value="1"/>
</dbReference>
<dbReference type="PROSITE" id="PS50003">
    <property type="entry name" value="PH_DOMAIN"/>
    <property type="match status" value="1"/>
</dbReference>
<dbReference type="Pfam" id="PF00536">
    <property type="entry name" value="SAM_1"/>
    <property type="match status" value="1"/>
</dbReference>
<reference evidence="8" key="1">
    <citation type="submission" date="2022-02" db="EMBL/GenBank/DDBJ databases">
        <title>Atlantic sturgeon de novo genome assembly.</title>
        <authorList>
            <person name="Stock M."/>
            <person name="Klopp C."/>
            <person name="Guiguen Y."/>
            <person name="Cabau C."/>
            <person name="Parinello H."/>
            <person name="Santidrian Yebra-Pimentel E."/>
            <person name="Kuhl H."/>
            <person name="Dirks R.P."/>
            <person name="Guessner J."/>
            <person name="Wuertz S."/>
            <person name="Du K."/>
            <person name="Schartl M."/>
        </authorList>
    </citation>
    <scope>NUCLEOTIDE SEQUENCE</scope>
    <source>
        <strain evidence="8">STURGEONOMICS-FGT-2020</strain>
        <tissue evidence="8">Whole blood</tissue>
    </source>
</reference>
<dbReference type="CDD" id="cd01260">
    <property type="entry name" value="PH_CNK_mammalian-like"/>
    <property type="match status" value="1"/>
</dbReference>
<dbReference type="GO" id="GO:0009966">
    <property type="term" value="P:regulation of signal transduction"/>
    <property type="evidence" value="ECO:0007669"/>
    <property type="project" value="InterPro"/>
</dbReference>
<dbReference type="InterPro" id="IPR001849">
    <property type="entry name" value="PH_domain"/>
</dbReference>
<feature type="region of interest" description="Disordered" evidence="3">
    <location>
        <begin position="297"/>
        <end position="333"/>
    </location>
</feature>
<dbReference type="GO" id="GO:0016020">
    <property type="term" value="C:membrane"/>
    <property type="evidence" value="ECO:0007669"/>
    <property type="project" value="InterPro"/>
</dbReference>
<evidence type="ECO:0000256" key="2">
    <source>
        <dbReference type="ARBA" id="ARBA00022553"/>
    </source>
</evidence>
<dbReference type="CDD" id="cd06748">
    <property type="entry name" value="PDZ_CNK1_2_3-like"/>
    <property type="match status" value="1"/>
</dbReference>
<feature type="compositionally biased region" description="Low complexity" evidence="3">
    <location>
        <begin position="311"/>
        <end position="329"/>
    </location>
</feature>
<dbReference type="Gene3D" id="2.30.42.10">
    <property type="match status" value="1"/>
</dbReference>
<dbReference type="Proteomes" id="UP001230051">
    <property type="component" value="Unassembled WGS sequence"/>
</dbReference>
<evidence type="ECO:0000259" key="7">
    <source>
        <dbReference type="PROSITE" id="PS51290"/>
    </source>
</evidence>
<dbReference type="Pfam" id="PF00169">
    <property type="entry name" value="PH"/>
    <property type="match status" value="1"/>
</dbReference>
<dbReference type="Pfam" id="PF00595">
    <property type="entry name" value="PDZ"/>
    <property type="match status" value="1"/>
</dbReference>
<sequence>MDPITKWSPKHVVDWMKGLDDSLQQYICSFEREKINGEQLLKISHQDLEELGVARIGHQELVLESVDLLCALNYGLETDNLKSLVVKMRASMGKLQNSIASRRKNPSYDGGTSRKPTNDFLTSVVELIGAAKALLAWLDRTPLAGISDFSSTKTKIIQLCLDLTTTVQQDCTVFEMEEKILEVSKILNGICDQTMRTTSDPLMSLCTCVEEVQLTHITAGEGLGMYIKSTYDGLHVITGTTENSPADRTHKIHAGDEVIQVNHQTVVGWQLKNLVGKLREDPSGVVLLLKKRPTGSSNFTPAPLKNMRWKPPLAQTSPSQSSAQSLSSTMDTSMKKEKPAILDLYIPPPPAVPYTPRDGKGSLHFSGVYKSPLKPKGSESPNSFLDQESRRRFTIADYDHLGVSPIEASVLPTKMRGRSQFHGKPRPLSMPVDGSWLGAVDSFSKPWTQGRKGEDILYRNMSNERIPTIIEESPSMQQLHRSVTERNFMRGVDHIRGSRYLVSADLHSSATIPYQEETARKTPVTPPTKTTAAEPSLLVTPLTMSSLSLHRYSYPMRLRASSAYLEQSAFPLSLVSPMAADSYNPVSLRNKSKKRSRGDAVTMSRRRISCKELGQVDCQGWLYRKRETKGFIGIKWKKYWFVLKRTSLYWYSSQMAEKAEGFINLADFTVDRATECKKKHAIKARHPQIRTFYFAAESPEEMNKWLNKLGLASIGCEPPAEVSQDCWSESDHEESDLTADTPPPPYSMHSAVKPEETLPPPYSSTPPGAAPGPTASPSSTLTSQGSDASVSKAVYEDRQSWLDIINSSQASSAGQSLTCSVQIHSKHPQPDCSDPAGDSSLNPISRSRDSLHEELLNPTSCADPEKEVSLPGSVECVPEPASSDEMEKLYKSLEQASLSPIGARKPSTRKEFRKSFIKRCKNQAVNDKLHQIRTLNSTLKAREADLMTIAQVLEKPSLTAQEYREWKEINLLLLQEICQNYQPHTEGEPKAPETQSPHQPQTCPEGEPKAPDTQPQTCPEGEPKAPDTQPQTCPGGEPKAPDTQPQTCPEGEPKAPDTQPQTCPEGEPKAPDTQPQTCPEGEPKAPDTQPQTCPEGEPKAPDTQPQTCPEGEPKAPDTSHYIETNV</sequence>